<dbReference type="RefSeq" id="WP_020774096.1">
    <property type="nucleotide sequence ID" value="NZ_ANIK01000064.1"/>
</dbReference>
<name>M6CNY2_9LEPT</name>
<dbReference type="PATRIC" id="fig|1218565.3.peg.2928"/>
<evidence type="ECO:0000313" key="2">
    <source>
        <dbReference type="Proteomes" id="UP000011988"/>
    </source>
</evidence>
<accession>M6CNY2</accession>
<dbReference type="AlphaFoldDB" id="M6CNY2"/>
<comment type="caution">
    <text evidence="1">The sequence shown here is derived from an EMBL/GenBank/DDBJ whole genome shotgun (WGS) entry which is preliminary data.</text>
</comment>
<dbReference type="EMBL" id="ANIK01000064">
    <property type="protein sequence ID" value="EMJ93667.1"/>
    <property type="molecule type" value="Genomic_DNA"/>
</dbReference>
<organism evidence="1 2">
    <name type="scientific">Leptospira alstonii serovar Sichuan str. 79601</name>
    <dbReference type="NCBI Taxonomy" id="1218565"/>
    <lineage>
        <taxon>Bacteria</taxon>
        <taxon>Pseudomonadati</taxon>
        <taxon>Spirochaetota</taxon>
        <taxon>Spirochaetia</taxon>
        <taxon>Leptospirales</taxon>
        <taxon>Leptospiraceae</taxon>
        <taxon>Leptospira</taxon>
    </lineage>
</organism>
<protein>
    <recommendedName>
        <fullName evidence="3">Lipoprotein</fullName>
    </recommendedName>
</protein>
<sequence length="189" mass="22614">MIKNNSFLALLTIFTFSFCCGSEMTFETVQQGKDLKKISQITLEEFFQIWIRNQRKVKIQTNVRILFEDSEYSYFGKTNMFGYIPKSRFFKVEANLLKKKFPNYESFFAEDLERYYWDHIVSKEDRDLWIHTENKTRQACGPEYSYSLSDQKVTLQVYWKVDSSCPTLSIFQEKVDRIHYDLNNGKISQ</sequence>
<evidence type="ECO:0008006" key="3">
    <source>
        <dbReference type="Google" id="ProtNLM"/>
    </source>
</evidence>
<proteinExistence type="predicted"/>
<gene>
    <name evidence="1" type="ORF">LEP1GSC194_1685</name>
</gene>
<evidence type="ECO:0000313" key="1">
    <source>
        <dbReference type="EMBL" id="EMJ93667.1"/>
    </source>
</evidence>
<dbReference type="OrthoDB" id="332755at2"/>
<reference evidence="1 2" key="1">
    <citation type="submission" date="2013-01" db="EMBL/GenBank/DDBJ databases">
        <authorList>
            <person name="Harkins D.M."/>
            <person name="Durkin A.S."/>
            <person name="Brinkac L.M."/>
            <person name="Haft D.H."/>
            <person name="Selengut J.D."/>
            <person name="Sanka R."/>
            <person name="DePew J."/>
            <person name="Purushe J."/>
            <person name="Galloway R.L."/>
            <person name="Vinetz J.M."/>
            <person name="Sutton G.G."/>
            <person name="Nierman W.C."/>
            <person name="Fouts D.E."/>
        </authorList>
    </citation>
    <scope>NUCLEOTIDE SEQUENCE [LARGE SCALE GENOMIC DNA]</scope>
    <source>
        <strain evidence="1 2">79601</strain>
    </source>
</reference>
<dbReference type="Proteomes" id="UP000011988">
    <property type="component" value="Unassembled WGS sequence"/>
</dbReference>